<dbReference type="PROSITE" id="PS51257">
    <property type="entry name" value="PROKAR_LIPOPROTEIN"/>
    <property type="match status" value="1"/>
</dbReference>
<dbReference type="AlphaFoldDB" id="A0A4Q7LTU4"/>
<feature type="transmembrane region" description="Helical" evidence="1">
    <location>
        <begin position="37"/>
        <end position="57"/>
    </location>
</feature>
<comment type="caution">
    <text evidence="2">The sequence shown here is derived from an EMBL/GenBank/DDBJ whole genome shotgun (WGS) entry which is preliminary data.</text>
</comment>
<evidence type="ECO:0000313" key="2">
    <source>
        <dbReference type="EMBL" id="RZS58505.1"/>
    </source>
</evidence>
<sequence>MNRFFETLAVQRWDDHRYYHHCRINQSLHLLSACSFLVAYVLLFIDPAMAAIVAWCVSMLSRQAGHFFFEPRGYDEVNQATDEHKEAIKVGYNIRRKIVLMGAWVVIPAVLWFAPSVGGLIEPASDLSGWVHDVGIAWLALGVSGLIFRVVQLWLTQGFMVGVAWATKIITDPFHDIKMYHRSPLYLMRGERLDPMTHVRAHVGDEAHKSVEAEKAEGAAH</sequence>
<feature type="transmembrane region" description="Helical" evidence="1">
    <location>
        <begin position="135"/>
        <end position="155"/>
    </location>
</feature>
<dbReference type="Proteomes" id="UP000293433">
    <property type="component" value="Unassembled WGS sequence"/>
</dbReference>
<evidence type="ECO:0008006" key="4">
    <source>
        <dbReference type="Google" id="ProtNLM"/>
    </source>
</evidence>
<evidence type="ECO:0000313" key="3">
    <source>
        <dbReference type="Proteomes" id="UP000293433"/>
    </source>
</evidence>
<dbReference type="EMBL" id="SGWV01000007">
    <property type="protein sequence ID" value="RZS58505.1"/>
    <property type="molecule type" value="Genomic_DNA"/>
</dbReference>
<keyword evidence="1" id="KW-1133">Transmembrane helix</keyword>
<protein>
    <recommendedName>
        <fullName evidence="4">DUF962 domain-containing protein</fullName>
    </recommendedName>
</protein>
<reference evidence="2 3" key="1">
    <citation type="submission" date="2019-02" db="EMBL/GenBank/DDBJ databases">
        <title>Genomic Encyclopedia of Type Strains, Phase IV (KMG-IV): sequencing the most valuable type-strain genomes for metagenomic binning, comparative biology and taxonomic classification.</title>
        <authorList>
            <person name="Goeker M."/>
        </authorList>
    </citation>
    <scope>NUCLEOTIDE SEQUENCE [LARGE SCALE GENOMIC DNA]</scope>
    <source>
        <strain evidence="2 3">DSM 10617</strain>
    </source>
</reference>
<proteinExistence type="predicted"/>
<keyword evidence="3" id="KW-1185">Reference proteome</keyword>
<keyword evidence="1" id="KW-0472">Membrane</keyword>
<name>A0A4Q7LTU4_9BURK</name>
<evidence type="ECO:0000256" key="1">
    <source>
        <dbReference type="SAM" id="Phobius"/>
    </source>
</evidence>
<gene>
    <name evidence="2" type="ORF">EV685_0799</name>
</gene>
<feature type="transmembrane region" description="Helical" evidence="1">
    <location>
        <begin position="98"/>
        <end position="115"/>
    </location>
</feature>
<dbReference type="RefSeq" id="WP_130480644.1">
    <property type="nucleotide sequence ID" value="NZ_SGWV01000007.1"/>
</dbReference>
<dbReference type="OrthoDB" id="6194379at2"/>
<organism evidence="2 3">
    <name type="scientific">Sphaerotilus mobilis</name>
    <dbReference type="NCBI Taxonomy" id="47994"/>
    <lineage>
        <taxon>Bacteria</taxon>
        <taxon>Pseudomonadati</taxon>
        <taxon>Pseudomonadota</taxon>
        <taxon>Betaproteobacteria</taxon>
        <taxon>Burkholderiales</taxon>
        <taxon>Sphaerotilaceae</taxon>
        <taxon>Sphaerotilus</taxon>
    </lineage>
</organism>
<keyword evidence="1" id="KW-0812">Transmembrane</keyword>
<accession>A0A4Q7LTU4</accession>